<protein>
    <recommendedName>
        <fullName evidence="2">Chitin-binding type-2 domain-containing protein</fullName>
    </recommendedName>
</protein>
<feature type="chain" id="PRO_5008898717" description="Chitin-binding type-2 domain-containing protein" evidence="1">
    <location>
        <begin position="19"/>
        <end position="580"/>
    </location>
</feature>
<keyword evidence="4" id="KW-1185">Reference proteome</keyword>
<dbReference type="EMBL" id="BDGG01000010">
    <property type="protein sequence ID" value="GAV03780.1"/>
    <property type="molecule type" value="Genomic_DNA"/>
</dbReference>
<dbReference type="AlphaFoldDB" id="A0A1D1VQF0"/>
<accession>A0A1D1VQF0</accession>
<organism evidence="3 4">
    <name type="scientific">Ramazzottius varieornatus</name>
    <name type="common">Water bear</name>
    <name type="synonym">Tardigrade</name>
    <dbReference type="NCBI Taxonomy" id="947166"/>
    <lineage>
        <taxon>Eukaryota</taxon>
        <taxon>Metazoa</taxon>
        <taxon>Ecdysozoa</taxon>
        <taxon>Tardigrada</taxon>
        <taxon>Eutardigrada</taxon>
        <taxon>Parachela</taxon>
        <taxon>Hypsibioidea</taxon>
        <taxon>Ramazzottiidae</taxon>
        <taxon>Ramazzottius</taxon>
    </lineage>
</organism>
<feature type="signal peptide" evidence="1">
    <location>
        <begin position="1"/>
        <end position="18"/>
    </location>
</feature>
<evidence type="ECO:0000259" key="2">
    <source>
        <dbReference type="PROSITE" id="PS50940"/>
    </source>
</evidence>
<sequence length="580" mass="63025">MTNTLVLIAVSLATLCDAWSERFQYPQTAHHSAGNLTRSCGGYVYNKCGFLDKALTGYFCTCGAGNKCNDFNLDYMYTLLSMEKTKTPYNWEKPPPDGKQLDFSSWRRSQRGGHYVVHVGYPGGSTSTSAENYATMSHDWNSNEPIHLHFTTAENGTLVLANGNTDPNKNHTHNDTNSDFALKIKLRLVFHMPPARELTYINGTPYDLPWPPAGSNSFAGGGSSVIITPGNGTSGDVAPTPPVVNPDDGKPVVVDLYPPCGDNPASVAVCLNTKRFGYALTDMNGCSPSWCCCMSYCKGLVPTPHQCPYGQYFNPDPNVYTCQPRKIVNACRRIDGLPPLDPGAWTNGGNGTGGGTGGGGQSIDGPNAFPRTIPTTTPTMATTRTTTTSTMITTTPTTTASTTPSPAVVNSFAVNGATWPASKCYDRCDITFCKNKPDGTYENSPCSRNFCTCTAQQPRYYGCGDGNYFDGSTMKCKPGNSTWCPSQPPTALARLTDLPGWQKDRCSVANCQLRNGQFQYFALDCCSRYWCYCKGSGSSMVAEVQTCDANTYFDHRSEWVQCRDLSNFGFCPARGNNLYQ</sequence>
<name>A0A1D1VQF0_RAMVA</name>
<dbReference type="GO" id="GO:0008061">
    <property type="term" value="F:chitin binding"/>
    <property type="evidence" value="ECO:0007669"/>
    <property type="project" value="InterPro"/>
</dbReference>
<evidence type="ECO:0000313" key="3">
    <source>
        <dbReference type="EMBL" id="GAV03780.1"/>
    </source>
</evidence>
<dbReference type="InterPro" id="IPR002557">
    <property type="entry name" value="Chitin-bd_dom"/>
</dbReference>
<gene>
    <name evidence="3" type="primary">RvY_14160-1</name>
    <name evidence="3" type="synonym">RvY_14160.1</name>
    <name evidence="3" type="ORF">RvY_14160</name>
</gene>
<evidence type="ECO:0000256" key="1">
    <source>
        <dbReference type="SAM" id="SignalP"/>
    </source>
</evidence>
<reference evidence="3 4" key="1">
    <citation type="journal article" date="2016" name="Nat. Commun.">
        <title>Extremotolerant tardigrade genome and improved radiotolerance of human cultured cells by tardigrade-unique protein.</title>
        <authorList>
            <person name="Hashimoto T."/>
            <person name="Horikawa D.D."/>
            <person name="Saito Y."/>
            <person name="Kuwahara H."/>
            <person name="Kozuka-Hata H."/>
            <person name="Shin-I T."/>
            <person name="Minakuchi Y."/>
            <person name="Ohishi K."/>
            <person name="Motoyama A."/>
            <person name="Aizu T."/>
            <person name="Enomoto A."/>
            <person name="Kondo K."/>
            <person name="Tanaka S."/>
            <person name="Hara Y."/>
            <person name="Koshikawa S."/>
            <person name="Sagara H."/>
            <person name="Miura T."/>
            <person name="Yokobori S."/>
            <person name="Miyagawa K."/>
            <person name="Suzuki Y."/>
            <person name="Kubo T."/>
            <person name="Oyama M."/>
            <person name="Kohara Y."/>
            <person name="Fujiyama A."/>
            <person name="Arakawa K."/>
            <person name="Katayama T."/>
            <person name="Toyoda A."/>
            <person name="Kunieda T."/>
        </authorList>
    </citation>
    <scope>NUCLEOTIDE SEQUENCE [LARGE SCALE GENOMIC DNA]</scope>
    <source>
        <strain evidence="3 4">YOKOZUNA-1</strain>
    </source>
</reference>
<comment type="caution">
    <text evidence="3">The sequence shown here is derived from an EMBL/GenBank/DDBJ whole genome shotgun (WGS) entry which is preliminary data.</text>
</comment>
<proteinExistence type="predicted"/>
<dbReference type="GO" id="GO:0005576">
    <property type="term" value="C:extracellular region"/>
    <property type="evidence" value="ECO:0007669"/>
    <property type="project" value="InterPro"/>
</dbReference>
<dbReference type="Proteomes" id="UP000186922">
    <property type="component" value="Unassembled WGS sequence"/>
</dbReference>
<feature type="domain" description="Chitin-binding type-2" evidence="2">
    <location>
        <begin position="430"/>
        <end position="486"/>
    </location>
</feature>
<keyword evidence="1" id="KW-0732">Signal</keyword>
<dbReference type="PROSITE" id="PS50940">
    <property type="entry name" value="CHIT_BIND_II"/>
    <property type="match status" value="1"/>
</dbReference>
<evidence type="ECO:0000313" key="4">
    <source>
        <dbReference type="Proteomes" id="UP000186922"/>
    </source>
</evidence>